<comment type="similarity">
    <text evidence="1">Belongs to the class-II aminoacyl-tRNA synthetase family.</text>
</comment>
<protein>
    <recommendedName>
        <fullName evidence="2">histidine--tRNA ligase</fullName>
        <ecNumber evidence="2">6.1.1.21</ecNumber>
    </recommendedName>
</protein>
<evidence type="ECO:0000259" key="9">
    <source>
        <dbReference type="PROSITE" id="PS50862"/>
    </source>
</evidence>
<dbReference type="GO" id="GO:0006427">
    <property type="term" value="P:histidyl-tRNA aminoacylation"/>
    <property type="evidence" value="ECO:0007669"/>
    <property type="project" value="InterPro"/>
</dbReference>
<reference evidence="11" key="1">
    <citation type="submission" date="2025-08" db="UniProtKB">
        <authorList>
            <consortium name="RefSeq"/>
        </authorList>
    </citation>
    <scope>IDENTIFICATION</scope>
</reference>
<dbReference type="AlphaFoldDB" id="A0A1S4EFV8"/>
<dbReference type="EC" id="6.1.1.21" evidence="2"/>
<dbReference type="InterPro" id="IPR033656">
    <property type="entry name" value="HisRS_anticodon"/>
</dbReference>
<keyword evidence="7" id="KW-0030">Aminoacyl-tRNA synthetase</keyword>
<dbReference type="InterPro" id="IPR004154">
    <property type="entry name" value="Anticodon-bd"/>
</dbReference>
<dbReference type="NCBIfam" id="TIGR00442">
    <property type="entry name" value="hisS"/>
    <property type="match status" value="1"/>
</dbReference>
<dbReference type="InterPro" id="IPR041715">
    <property type="entry name" value="HisRS-like_core"/>
</dbReference>
<dbReference type="SUPFAM" id="SSF55681">
    <property type="entry name" value="Class II aaRS and biotin synthetases"/>
    <property type="match status" value="1"/>
</dbReference>
<comment type="catalytic activity">
    <reaction evidence="8">
        <text>tRNA(His) + L-histidine + ATP = L-histidyl-tRNA(His) + AMP + diphosphate + H(+)</text>
        <dbReference type="Rhea" id="RHEA:17313"/>
        <dbReference type="Rhea" id="RHEA-COMP:9665"/>
        <dbReference type="Rhea" id="RHEA-COMP:9689"/>
        <dbReference type="ChEBI" id="CHEBI:15378"/>
        <dbReference type="ChEBI" id="CHEBI:30616"/>
        <dbReference type="ChEBI" id="CHEBI:33019"/>
        <dbReference type="ChEBI" id="CHEBI:57595"/>
        <dbReference type="ChEBI" id="CHEBI:78442"/>
        <dbReference type="ChEBI" id="CHEBI:78527"/>
        <dbReference type="ChEBI" id="CHEBI:456215"/>
        <dbReference type="EC" id="6.1.1.21"/>
    </reaction>
</comment>
<dbReference type="GO" id="GO:0003723">
    <property type="term" value="F:RNA binding"/>
    <property type="evidence" value="ECO:0007669"/>
    <property type="project" value="TreeGrafter"/>
</dbReference>
<dbReference type="PaxDb" id="121845-A0A1S4EFV8"/>
<dbReference type="Gene3D" id="3.40.50.800">
    <property type="entry name" value="Anticodon-binding domain"/>
    <property type="match status" value="1"/>
</dbReference>
<gene>
    <name evidence="11" type="primary">LOC103512890</name>
</gene>
<dbReference type="PANTHER" id="PTHR11476">
    <property type="entry name" value="HISTIDYL-TRNA SYNTHETASE"/>
    <property type="match status" value="1"/>
</dbReference>
<organism evidence="10 11">
    <name type="scientific">Diaphorina citri</name>
    <name type="common">Asian citrus psyllid</name>
    <dbReference type="NCBI Taxonomy" id="121845"/>
    <lineage>
        <taxon>Eukaryota</taxon>
        <taxon>Metazoa</taxon>
        <taxon>Ecdysozoa</taxon>
        <taxon>Arthropoda</taxon>
        <taxon>Hexapoda</taxon>
        <taxon>Insecta</taxon>
        <taxon>Pterygota</taxon>
        <taxon>Neoptera</taxon>
        <taxon>Paraneoptera</taxon>
        <taxon>Hemiptera</taxon>
        <taxon>Sternorrhyncha</taxon>
        <taxon>Psylloidea</taxon>
        <taxon>Psyllidae</taxon>
        <taxon>Diaphorininae</taxon>
        <taxon>Diaphorina</taxon>
    </lineage>
</organism>
<dbReference type="STRING" id="121845.A0A1S4EFV8"/>
<dbReference type="Pfam" id="PF03129">
    <property type="entry name" value="HGTP_anticodon"/>
    <property type="match status" value="1"/>
</dbReference>
<name>A0A1S4EFV8_DIACI</name>
<dbReference type="FunFam" id="3.30.930.10:FF:000021">
    <property type="entry name" value="Probable histidine--tRNA ligase, mitochondrial"/>
    <property type="match status" value="1"/>
</dbReference>
<evidence type="ECO:0000256" key="3">
    <source>
        <dbReference type="ARBA" id="ARBA00022598"/>
    </source>
</evidence>
<dbReference type="Pfam" id="PF13393">
    <property type="entry name" value="tRNA-synt_His"/>
    <property type="match status" value="1"/>
</dbReference>
<dbReference type="InterPro" id="IPR015807">
    <property type="entry name" value="His-tRNA-ligase"/>
</dbReference>
<dbReference type="GO" id="GO:0004821">
    <property type="term" value="F:histidine-tRNA ligase activity"/>
    <property type="evidence" value="ECO:0007669"/>
    <property type="project" value="UniProtKB-EC"/>
</dbReference>
<evidence type="ECO:0000256" key="2">
    <source>
        <dbReference type="ARBA" id="ARBA00012815"/>
    </source>
</evidence>
<dbReference type="Proteomes" id="UP000079169">
    <property type="component" value="Unplaced"/>
</dbReference>
<dbReference type="Gene3D" id="3.30.930.10">
    <property type="entry name" value="Bira Bifunctional Protein, Domain 2"/>
    <property type="match status" value="1"/>
</dbReference>
<keyword evidence="10" id="KW-1185">Reference proteome</keyword>
<sequence length="547" mass="62619">MLSIRDNVSPVLRSGENFLRVNGNSACHEMDRLRIINEIKEQRDVIRKLKDLVPPNIEIMKKEMDKLKELKSKLCRTTNTTVEEHDVEYDQVKLTLKTPKGTRDYGPEPMVLRKNVLEQIISVFKRHGAQTIDTPVFELREVLNGKYGEDSKLIYDLADQGGELLSLRYDLTVPFARYLAMNKISNIKRYQVAKVYRRDNPVMSKGRYREFYQCDFDIAGKYDPMIPEAECVRVVSEILSSLPIGDYVIKLNHRCLLDGLFESCGVPAKQFRTICSSVDKLDKWSWEDVRYEMTQEKGLSKIIADKIGIYVQQHGHKELVEKFMQDDLLKTSKSALVGLAAIKLLLSYCDIYELTDKVIFDLSLARGLDYYTGIIYEAVLIGDRKKGESVGSVAGGGRYDKLVGMFDPRQRNVPCVGISIGVERIFSLIESKLAAERTKLRTTEVQVYVASAQKNLLEERMRICSYLWKNGINAEHSYKKNPKLLAQLQYCEDNGIPWVVIVGDSEIERNVVKLREVSTRKEEEVDRNKLSEVLKGKIQSTTSILQT</sequence>
<proteinExistence type="inferred from homology"/>
<feature type="domain" description="Aminoacyl-transfer RNA synthetases class-II family profile" evidence="9">
    <location>
        <begin position="101"/>
        <end position="442"/>
    </location>
</feature>
<dbReference type="InterPro" id="IPR004516">
    <property type="entry name" value="HisRS/HisZ"/>
</dbReference>
<dbReference type="GO" id="GO:0005524">
    <property type="term" value="F:ATP binding"/>
    <property type="evidence" value="ECO:0007669"/>
    <property type="project" value="UniProtKB-KW"/>
</dbReference>
<dbReference type="GO" id="GO:0005739">
    <property type="term" value="C:mitochondrion"/>
    <property type="evidence" value="ECO:0007669"/>
    <property type="project" value="TreeGrafter"/>
</dbReference>
<dbReference type="SUPFAM" id="SSF52954">
    <property type="entry name" value="Class II aaRS ABD-related"/>
    <property type="match status" value="1"/>
</dbReference>
<evidence type="ECO:0000256" key="1">
    <source>
        <dbReference type="ARBA" id="ARBA00008226"/>
    </source>
</evidence>
<evidence type="ECO:0000256" key="8">
    <source>
        <dbReference type="ARBA" id="ARBA00047639"/>
    </source>
</evidence>
<evidence type="ECO:0000256" key="7">
    <source>
        <dbReference type="ARBA" id="ARBA00023146"/>
    </source>
</evidence>
<dbReference type="CDD" id="cd00859">
    <property type="entry name" value="HisRS_anticodon"/>
    <property type="match status" value="1"/>
</dbReference>
<dbReference type="PROSITE" id="PS50862">
    <property type="entry name" value="AA_TRNA_LIGASE_II"/>
    <property type="match status" value="1"/>
</dbReference>
<dbReference type="GO" id="GO:0005829">
    <property type="term" value="C:cytosol"/>
    <property type="evidence" value="ECO:0007669"/>
    <property type="project" value="TreeGrafter"/>
</dbReference>
<accession>A0A1S4EFV8</accession>
<dbReference type="OMA" id="CGGGNFK"/>
<dbReference type="InterPro" id="IPR006195">
    <property type="entry name" value="aa-tRNA-synth_II"/>
</dbReference>
<evidence type="ECO:0000256" key="4">
    <source>
        <dbReference type="ARBA" id="ARBA00022741"/>
    </source>
</evidence>
<keyword evidence="6" id="KW-0648">Protein biosynthesis</keyword>
<dbReference type="FunFam" id="3.40.50.800:FF:000008">
    <property type="entry name" value="histidine--tRNA ligase, cytoplasmic isoform X1"/>
    <property type="match status" value="1"/>
</dbReference>
<keyword evidence="3 11" id="KW-0436">Ligase</keyword>
<dbReference type="KEGG" id="dci:103512890"/>
<dbReference type="PIRSF" id="PIRSF001549">
    <property type="entry name" value="His-tRNA_synth"/>
    <property type="match status" value="1"/>
</dbReference>
<dbReference type="CDD" id="cd00773">
    <property type="entry name" value="HisRS-like_core"/>
    <property type="match status" value="1"/>
</dbReference>
<evidence type="ECO:0000313" key="10">
    <source>
        <dbReference type="Proteomes" id="UP000079169"/>
    </source>
</evidence>
<keyword evidence="5" id="KW-0067">ATP-binding</keyword>
<evidence type="ECO:0000313" key="11">
    <source>
        <dbReference type="RefSeq" id="XP_017301080.1"/>
    </source>
</evidence>
<dbReference type="InterPro" id="IPR036621">
    <property type="entry name" value="Anticodon-bd_dom_sf"/>
</dbReference>
<evidence type="ECO:0000256" key="6">
    <source>
        <dbReference type="ARBA" id="ARBA00022917"/>
    </source>
</evidence>
<evidence type="ECO:0000256" key="5">
    <source>
        <dbReference type="ARBA" id="ARBA00022840"/>
    </source>
</evidence>
<dbReference type="GeneID" id="103512890"/>
<dbReference type="InterPro" id="IPR045864">
    <property type="entry name" value="aa-tRNA-synth_II/BPL/LPL"/>
</dbReference>
<dbReference type="GO" id="GO:0032543">
    <property type="term" value="P:mitochondrial translation"/>
    <property type="evidence" value="ECO:0007669"/>
    <property type="project" value="TreeGrafter"/>
</dbReference>
<dbReference type="RefSeq" id="XP_017301080.1">
    <property type="nucleotide sequence ID" value="XM_017445591.2"/>
</dbReference>
<keyword evidence="4" id="KW-0547">Nucleotide-binding</keyword>
<dbReference type="PANTHER" id="PTHR11476:SF7">
    <property type="entry name" value="HISTIDINE--TRNA LIGASE"/>
    <property type="match status" value="1"/>
</dbReference>